<dbReference type="Pfam" id="PF08558">
    <property type="entry name" value="TRF"/>
    <property type="match status" value="1"/>
</dbReference>
<organism evidence="6 7">
    <name type="scientific">Zalerion maritima</name>
    <dbReference type="NCBI Taxonomy" id="339359"/>
    <lineage>
        <taxon>Eukaryota</taxon>
        <taxon>Fungi</taxon>
        <taxon>Dikarya</taxon>
        <taxon>Ascomycota</taxon>
        <taxon>Pezizomycotina</taxon>
        <taxon>Sordariomycetes</taxon>
        <taxon>Lulworthiomycetidae</taxon>
        <taxon>Lulworthiales</taxon>
        <taxon>Lulworthiaceae</taxon>
        <taxon>Zalerion</taxon>
    </lineage>
</organism>
<evidence type="ECO:0000256" key="1">
    <source>
        <dbReference type="ARBA" id="ARBA00023125"/>
    </source>
</evidence>
<dbReference type="SUPFAM" id="SSF46689">
    <property type="entry name" value="Homeodomain-like"/>
    <property type="match status" value="1"/>
</dbReference>
<feature type="compositionally biased region" description="Polar residues" evidence="4">
    <location>
        <begin position="488"/>
        <end position="505"/>
    </location>
</feature>
<protein>
    <recommendedName>
        <fullName evidence="5">Telomere repeat-binding factor dimerisation domain-containing protein</fullName>
    </recommendedName>
</protein>
<feature type="region of interest" description="Disordered" evidence="4">
    <location>
        <begin position="920"/>
        <end position="992"/>
    </location>
</feature>
<dbReference type="InterPro" id="IPR009057">
    <property type="entry name" value="Homeodomain-like_sf"/>
</dbReference>
<dbReference type="InterPro" id="IPR013867">
    <property type="entry name" value="Telomere_rpt-bd_fac_dimer_dom"/>
</dbReference>
<keyword evidence="3" id="KW-0131">Cell cycle</keyword>
<dbReference type="PANTHER" id="PTHR47807:SF1">
    <property type="entry name" value="PROTEIN TBF1"/>
    <property type="match status" value="1"/>
</dbReference>
<feature type="region of interest" description="Disordered" evidence="4">
    <location>
        <begin position="862"/>
        <end position="904"/>
    </location>
</feature>
<reference evidence="6" key="1">
    <citation type="submission" date="2022-07" db="EMBL/GenBank/DDBJ databases">
        <title>Draft genome sequence of Zalerion maritima ATCC 34329, a (micro)plastics degrading marine fungus.</title>
        <authorList>
            <person name="Paco A."/>
            <person name="Goncalves M.F.M."/>
            <person name="Rocha-Santos T.A.P."/>
            <person name="Alves A."/>
        </authorList>
    </citation>
    <scope>NUCLEOTIDE SEQUENCE</scope>
    <source>
        <strain evidence="6">ATCC 34329</strain>
    </source>
</reference>
<evidence type="ECO:0000256" key="3">
    <source>
        <dbReference type="ARBA" id="ARBA00023306"/>
    </source>
</evidence>
<sequence length="1022" mass="110702">MEDTSRPATWNQPATNSPRMASLSNIYGPNRYSLGSPSQLQMGHPSTPNTCPQFIPTTTLSQPTPSQSHGGQHLKRTRSSSVGGDLPGLPVKRIKCESSSGPELRYSVPEASLTSQAQVASPTQVPVAQIGAFSPNVHHEAQTGDIQESFPGCFPPSHLPSPVIASIESNPSQPVASPRSSAFDHELALDLIGAMNGDRQPTPTKSSPEATSILRQDNTQGREQTWELDHDPIPELVFTSLHNNTDIMLDEVKKFANGSNQVLPWQRSSSFLALCRLVHQTREAVGKGTRYLSPHQCDLASAEVIEDVNTALFCASVFQPTLSVKVLEELYNNFLSVFAHDDERPLTLNIGQLLLDLGTELYLSKIEAAQPVEPHQPVYPNKPLLDQFLGDGFEMILRTRRLGHDLLSAEQAVLLVADTRLKKLMEIVPLKNHKMRFPFMDFLRRLAKQVQQRDEPTHSSTRSTPAKPNPVQQVPSAPSRIASSQSSGTIGSPQSPLEPTYSNGTPGIPLQAQPAHAARNGQVPVETTPGCQAPSQFTPSSVNSHIKQPMMTLPATPTVITPVTAPVHNGNQHPANSQQSQQVPYYANIPGADAPTQSPQGKKMLVQMYNELRNAVAKTNGTHRETNTKQGSRKPWSKDEEEALLIGIESVDGPYWSAILGMFGHNGSISSALAERSQVQLKDKARNLKLFFLKNSDAPLPHCLALVTGNIKTRAPSRHAKMQAAQVKRGHEAQNGYAPTQAPAPTQTSPPSPPVMPQFRAPQDTVPGPVTGALPPFSPRPNDEAPALESQISIPDNMPSAPVTPTQASALAPEVTMGSPTTGPVNNSKQVPRAVEKLFESFETGYRSTTREFAFKPMRRATNSPVPVVQQQQQQQQQQQNQQEVGGGVHHNHHYQANGGASSLPATPVTAAVLVFPPLPSPQVPQAAQQPQQQQQQQQQQYAQLAPLQQPQAQPQQQQYAPPLQGQPQAHDAQIPPAAATVSAPQEQGCARGELQTTAVAGTEVESDNDDELERQLLAMLA</sequence>
<comment type="caution">
    <text evidence="6">The sequence shown here is derived from an EMBL/GenBank/DDBJ whole genome shotgun (WGS) entry which is preliminary data.</text>
</comment>
<feature type="region of interest" description="Disordered" evidence="4">
    <location>
        <begin position="618"/>
        <end position="638"/>
    </location>
</feature>
<name>A0AAD5WQW2_9PEZI</name>
<dbReference type="PANTHER" id="PTHR47807">
    <property type="entry name" value="PROTEIN TBF1"/>
    <property type="match status" value="1"/>
</dbReference>
<dbReference type="GO" id="GO:0003691">
    <property type="term" value="F:double-stranded telomeric DNA binding"/>
    <property type="evidence" value="ECO:0007669"/>
    <property type="project" value="TreeGrafter"/>
</dbReference>
<evidence type="ECO:0000259" key="5">
    <source>
        <dbReference type="Pfam" id="PF08558"/>
    </source>
</evidence>
<evidence type="ECO:0000256" key="2">
    <source>
        <dbReference type="ARBA" id="ARBA00023242"/>
    </source>
</evidence>
<feature type="region of interest" description="Disordered" evidence="4">
    <location>
        <begin position="448"/>
        <end position="543"/>
    </location>
</feature>
<feature type="compositionally biased region" description="Polar residues" evidence="4">
    <location>
        <begin position="199"/>
        <end position="223"/>
    </location>
</feature>
<dbReference type="InterPro" id="IPR052833">
    <property type="entry name" value="Telomeric_DNA-bd_trans-reg"/>
</dbReference>
<feature type="compositionally biased region" description="Low complexity" evidence="4">
    <location>
        <begin position="738"/>
        <end position="747"/>
    </location>
</feature>
<dbReference type="AlphaFoldDB" id="A0AAD5WQW2"/>
<keyword evidence="2" id="KW-0539">Nucleus</keyword>
<feature type="compositionally biased region" description="Polar residues" evidence="4">
    <location>
        <begin position="1"/>
        <end position="52"/>
    </location>
</feature>
<dbReference type="EMBL" id="JAKWBI020000338">
    <property type="protein sequence ID" value="KAJ2896355.1"/>
    <property type="molecule type" value="Genomic_DNA"/>
</dbReference>
<feature type="region of interest" description="Disordered" evidence="4">
    <location>
        <begin position="1"/>
        <end position="92"/>
    </location>
</feature>
<evidence type="ECO:0000313" key="6">
    <source>
        <dbReference type="EMBL" id="KAJ2896355.1"/>
    </source>
</evidence>
<feature type="compositionally biased region" description="Polar residues" evidence="4">
    <location>
        <begin position="458"/>
        <end position="474"/>
    </location>
</feature>
<keyword evidence="1" id="KW-0238">DNA-binding</keyword>
<dbReference type="GO" id="GO:0042803">
    <property type="term" value="F:protein homodimerization activity"/>
    <property type="evidence" value="ECO:0007669"/>
    <property type="project" value="InterPro"/>
</dbReference>
<evidence type="ECO:0000313" key="7">
    <source>
        <dbReference type="Proteomes" id="UP001201980"/>
    </source>
</evidence>
<keyword evidence="7" id="KW-1185">Reference proteome</keyword>
<proteinExistence type="predicted"/>
<dbReference type="Proteomes" id="UP001201980">
    <property type="component" value="Unassembled WGS sequence"/>
</dbReference>
<accession>A0AAD5WQW2</accession>
<feature type="region of interest" description="Disordered" evidence="4">
    <location>
        <begin position="195"/>
        <end position="223"/>
    </location>
</feature>
<feature type="region of interest" description="Disordered" evidence="4">
    <location>
        <begin position="717"/>
        <end position="786"/>
    </location>
</feature>
<dbReference type="GO" id="GO:0010833">
    <property type="term" value="P:telomere maintenance via telomere lengthening"/>
    <property type="evidence" value="ECO:0007669"/>
    <property type="project" value="TreeGrafter"/>
</dbReference>
<dbReference type="Gene3D" id="1.10.10.60">
    <property type="entry name" value="Homeodomain-like"/>
    <property type="match status" value="1"/>
</dbReference>
<feature type="compositionally biased region" description="Low complexity" evidence="4">
    <location>
        <begin position="475"/>
        <end position="487"/>
    </location>
</feature>
<dbReference type="CDD" id="cd11660">
    <property type="entry name" value="SANT_TRF"/>
    <property type="match status" value="1"/>
</dbReference>
<feature type="compositionally biased region" description="Low complexity" evidence="4">
    <location>
        <begin position="56"/>
        <end position="68"/>
    </location>
</feature>
<evidence type="ECO:0000256" key="4">
    <source>
        <dbReference type="SAM" id="MobiDB-lite"/>
    </source>
</evidence>
<gene>
    <name evidence="6" type="ORF">MKZ38_005619</name>
</gene>
<feature type="domain" description="Telomere repeat-binding factor dimerisation" evidence="5">
    <location>
        <begin position="271"/>
        <end position="448"/>
    </location>
</feature>
<feature type="compositionally biased region" description="Low complexity" evidence="4">
    <location>
        <begin position="924"/>
        <end position="970"/>
    </location>
</feature>
<feature type="compositionally biased region" description="Low complexity" evidence="4">
    <location>
        <begin position="870"/>
        <end position="883"/>
    </location>
</feature>
<dbReference type="FunFam" id="1.10.10.60:FF:000137">
    <property type="entry name" value="MYB DNA binding protein"/>
    <property type="match status" value="1"/>
</dbReference>
<feature type="compositionally biased region" description="Polar residues" evidence="4">
    <location>
        <begin position="529"/>
        <end position="543"/>
    </location>
</feature>